<evidence type="ECO:0000313" key="1">
    <source>
        <dbReference type="EMBL" id="KAJ1361939.1"/>
    </source>
</evidence>
<accession>A0AAD5N7T8</accession>
<comment type="caution">
    <text evidence="1">The sequence shown here is derived from an EMBL/GenBank/DDBJ whole genome shotgun (WGS) entry which is preliminary data.</text>
</comment>
<keyword evidence="2" id="KW-1185">Reference proteome</keyword>
<protein>
    <submittedName>
        <fullName evidence="1">Uncharacterized protein</fullName>
    </submittedName>
</protein>
<evidence type="ECO:0000313" key="2">
    <source>
        <dbReference type="Proteomes" id="UP001196413"/>
    </source>
</evidence>
<proteinExistence type="predicted"/>
<name>A0AAD5N7T8_PARTN</name>
<sequence>MSFEWCIGPESNPGCQRCERESHRQAPVNQIDNDTTTTLIGKSGTKIWTLDRWKTPRGRCAMEPAAIFTRHNHCNRTLRWYFSHPPLPQYSTSIEVGTTTPYTAIKASKFCQPGWTQCEHPIGLSSTPTQALLLQYSTSIGVGSTIPYIRCSQHSNSIRRDKDSTPYFSIVETSQLGLFEKENTYHLDRDQIRSEIRACSTQLIGIFFRIGQAAILSVPKCRSKKHGRLGEPGAGIDPALSFDQHVAPPTNSELEITSSTVCPPGRPHLITYARKISGRLLYRFVTSSGEPITRNDLPLSFDLHVDKEYSLRGGKVDCCPIRQCLPRPLAFAA</sequence>
<gene>
    <name evidence="1" type="ORF">KIN20_021327</name>
</gene>
<dbReference type="AlphaFoldDB" id="A0AAD5N7T8"/>
<dbReference type="Proteomes" id="UP001196413">
    <property type="component" value="Unassembled WGS sequence"/>
</dbReference>
<reference evidence="1" key="1">
    <citation type="submission" date="2021-06" db="EMBL/GenBank/DDBJ databases">
        <title>Parelaphostrongylus tenuis whole genome reference sequence.</title>
        <authorList>
            <person name="Garwood T.J."/>
            <person name="Larsen P.A."/>
            <person name="Fountain-Jones N.M."/>
            <person name="Garbe J.R."/>
            <person name="Macchietto M.G."/>
            <person name="Kania S.A."/>
            <person name="Gerhold R.W."/>
            <person name="Richards J.E."/>
            <person name="Wolf T.M."/>
        </authorList>
    </citation>
    <scope>NUCLEOTIDE SEQUENCE</scope>
    <source>
        <strain evidence="1">MNPRO001-30</strain>
        <tissue evidence="1">Meninges</tissue>
    </source>
</reference>
<dbReference type="EMBL" id="JAHQIW010004318">
    <property type="protein sequence ID" value="KAJ1361939.1"/>
    <property type="molecule type" value="Genomic_DNA"/>
</dbReference>
<organism evidence="1 2">
    <name type="scientific">Parelaphostrongylus tenuis</name>
    <name type="common">Meningeal worm</name>
    <dbReference type="NCBI Taxonomy" id="148309"/>
    <lineage>
        <taxon>Eukaryota</taxon>
        <taxon>Metazoa</taxon>
        <taxon>Ecdysozoa</taxon>
        <taxon>Nematoda</taxon>
        <taxon>Chromadorea</taxon>
        <taxon>Rhabditida</taxon>
        <taxon>Rhabditina</taxon>
        <taxon>Rhabditomorpha</taxon>
        <taxon>Strongyloidea</taxon>
        <taxon>Metastrongylidae</taxon>
        <taxon>Parelaphostrongylus</taxon>
    </lineage>
</organism>